<dbReference type="Proteomes" id="UP000207598">
    <property type="component" value="Unassembled WGS sequence"/>
</dbReference>
<keyword evidence="1" id="KW-1133">Transmembrane helix</keyword>
<organism evidence="2 3">
    <name type="scientific">Maliponia aquimaris</name>
    <dbReference type="NCBI Taxonomy" id="1673631"/>
    <lineage>
        <taxon>Bacteria</taxon>
        <taxon>Pseudomonadati</taxon>
        <taxon>Pseudomonadota</taxon>
        <taxon>Alphaproteobacteria</taxon>
        <taxon>Rhodobacterales</taxon>
        <taxon>Paracoccaceae</taxon>
        <taxon>Maliponia</taxon>
    </lineage>
</organism>
<reference evidence="2 3" key="1">
    <citation type="submission" date="2017-05" db="EMBL/GenBank/DDBJ databases">
        <authorList>
            <person name="Song R."/>
            <person name="Chenine A.L."/>
            <person name="Ruprecht R.M."/>
        </authorList>
    </citation>
    <scope>NUCLEOTIDE SEQUENCE [LARGE SCALE GENOMIC DNA]</scope>
    <source>
        <strain evidence="2 3">CECT 8898</strain>
    </source>
</reference>
<protein>
    <recommendedName>
        <fullName evidence="4">CPBP family intramembrane metalloprotease</fullName>
    </recommendedName>
</protein>
<dbReference type="EMBL" id="FXYF01000033">
    <property type="protein sequence ID" value="SMX50899.1"/>
    <property type="molecule type" value="Genomic_DNA"/>
</dbReference>
<proteinExistence type="predicted"/>
<keyword evidence="1" id="KW-0472">Membrane</keyword>
<dbReference type="AlphaFoldDB" id="A0A238L7D1"/>
<dbReference type="OrthoDB" id="7827455at2"/>
<dbReference type="RefSeq" id="WP_094023805.1">
    <property type="nucleotide sequence ID" value="NZ_FXYF01000033.1"/>
</dbReference>
<evidence type="ECO:0008006" key="4">
    <source>
        <dbReference type="Google" id="ProtNLM"/>
    </source>
</evidence>
<evidence type="ECO:0000313" key="2">
    <source>
        <dbReference type="EMBL" id="SMX50899.1"/>
    </source>
</evidence>
<feature type="transmembrane region" description="Helical" evidence="1">
    <location>
        <begin position="56"/>
        <end position="77"/>
    </location>
</feature>
<evidence type="ECO:0000256" key="1">
    <source>
        <dbReference type="SAM" id="Phobius"/>
    </source>
</evidence>
<feature type="transmembrane region" description="Helical" evidence="1">
    <location>
        <begin position="163"/>
        <end position="185"/>
    </location>
</feature>
<feature type="transmembrane region" description="Helical" evidence="1">
    <location>
        <begin position="191"/>
        <end position="212"/>
    </location>
</feature>
<feature type="transmembrane region" description="Helical" evidence="1">
    <location>
        <begin position="89"/>
        <end position="114"/>
    </location>
</feature>
<name>A0A238L7D1_9RHOB</name>
<accession>A0A238L7D1</accession>
<gene>
    <name evidence="2" type="ORF">MAA8898_05101</name>
</gene>
<keyword evidence="1" id="KW-0812">Transmembrane</keyword>
<evidence type="ECO:0000313" key="3">
    <source>
        <dbReference type="Proteomes" id="UP000207598"/>
    </source>
</evidence>
<keyword evidence="3" id="KW-1185">Reference proteome</keyword>
<feature type="transmembrane region" description="Helical" evidence="1">
    <location>
        <begin position="224"/>
        <end position="245"/>
    </location>
</feature>
<feature type="transmembrane region" description="Helical" evidence="1">
    <location>
        <begin position="23"/>
        <end position="44"/>
    </location>
</feature>
<sequence>MTSTSENGPTPMRGRTSGASRQIAWTLLIVAVLWVVSSQAYYALVEALGLERGYDGAPMLFTVYYLGWAALAAWLFRPLFAEVLTRDRVACEGLALLPVLAGFAMIVVYVLPLLPKVSEVRAPANPPEFMFASAWYYLPKSADILFQQVLAAALIFTGVRAGLGIAVLSVGMAAAFGLFHLGLALDGFTSLYVARFTLAATFFGALLPYLYLHLRSGFRWAHSLHWGFYAADAILTHFLLAAPPWA</sequence>